<dbReference type="InterPro" id="IPR015421">
    <property type="entry name" value="PyrdxlP-dep_Trfase_major"/>
</dbReference>
<accession>A0ABV6N8V9</accession>
<dbReference type="EMBL" id="JBHLUD010000020">
    <property type="protein sequence ID" value="MFC0549051.1"/>
    <property type="molecule type" value="Genomic_DNA"/>
</dbReference>
<dbReference type="PROSITE" id="PS00105">
    <property type="entry name" value="AA_TRANSFER_CLASS_1"/>
    <property type="match status" value="1"/>
</dbReference>
<evidence type="ECO:0000313" key="8">
    <source>
        <dbReference type="EMBL" id="MFC0549051.1"/>
    </source>
</evidence>
<keyword evidence="4 6" id="KW-0808">Transferase</keyword>
<protein>
    <recommendedName>
        <fullName evidence="6">Aminotransferase</fullName>
        <ecNumber evidence="6">2.6.1.-</ecNumber>
    </recommendedName>
</protein>
<evidence type="ECO:0000256" key="6">
    <source>
        <dbReference type="RuleBase" id="RU000481"/>
    </source>
</evidence>
<dbReference type="InterPro" id="IPR004838">
    <property type="entry name" value="NHTrfase_class1_PyrdxlP-BS"/>
</dbReference>
<keyword evidence="5" id="KW-0663">Pyridoxal phosphate</keyword>
<dbReference type="SUPFAM" id="SSF53383">
    <property type="entry name" value="PLP-dependent transferases"/>
    <property type="match status" value="1"/>
</dbReference>
<evidence type="ECO:0000313" key="9">
    <source>
        <dbReference type="Proteomes" id="UP001589810"/>
    </source>
</evidence>
<evidence type="ECO:0000259" key="7">
    <source>
        <dbReference type="Pfam" id="PF00155"/>
    </source>
</evidence>
<comment type="cofactor">
    <cofactor evidence="1 6">
        <name>pyridoxal 5'-phosphate</name>
        <dbReference type="ChEBI" id="CHEBI:597326"/>
    </cofactor>
</comment>
<dbReference type="Gene3D" id="3.90.1150.10">
    <property type="entry name" value="Aspartate Aminotransferase, domain 1"/>
    <property type="match status" value="1"/>
</dbReference>
<dbReference type="Gene3D" id="3.40.640.10">
    <property type="entry name" value="Type I PLP-dependent aspartate aminotransferase-like (Major domain)"/>
    <property type="match status" value="1"/>
</dbReference>
<comment type="caution">
    <text evidence="8">The sequence shown here is derived from an EMBL/GenBank/DDBJ whole genome shotgun (WGS) entry which is preliminary data.</text>
</comment>
<keyword evidence="3 6" id="KW-0032">Aminotransferase</keyword>
<evidence type="ECO:0000256" key="1">
    <source>
        <dbReference type="ARBA" id="ARBA00001933"/>
    </source>
</evidence>
<proteinExistence type="inferred from homology"/>
<evidence type="ECO:0000256" key="3">
    <source>
        <dbReference type="ARBA" id="ARBA00022576"/>
    </source>
</evidence>
<dbReference type="InterPro" id="IPR015422">
    <property type="entry name" value="PyrdxlP-dep_Trfase_small"/>
</dbReference>
<dbReference type="Proteomes" id="UP001589810">
    <property type="component" value="Unassembled WGS sequence"/>
</dbReference>
<keyword evidence="9" id="KW-1185">Reference proteome</keyword>
<dbReference type="GO" id="GO:0008483">
    <property type="term" value="F:transaminase activity"/>
    <property type="evidence" value="ECO:0007669"/>
    <property type="project" value="UniProtKB-KW"/>
</dbReference>
<sequence>MPVSATLAANDTIARRRAAGLPVVPLGFGEAGLPVHPLLAAALADAAGHGSYGPVAGIPALLDAAAGYWSRRGLPTEPSQVVAGPGSKPLLWAILGTCRGGVVLPKPSWVSYAAQAAMHGRDIVRIRSIGGVPDPAELDAVASGLRLSTVIVTLPDNPTGLLAPPSVIRDLCAVAERHDLLIISDEIYRDLTVGDFLSPASVSPDRVVVTSGLSKSLALGGWRLGIARFPDASLRSQVIDLASEVWSAPAHPVQVAASLALSEPPALVEHVARSRLLHHRVASAVASAFGCPPPDGAFYLYPRVAGFSDDQAVADHLLSRNGVVVLPGSSFGDDPEACRIRVATSQLYGSTDVQREQALDSDDPVALPWIAEQLDLIREALR</sequence>
<dbReference type="Pfam" id="PF00155">
    <property type="entry name" value="Aminotran_1_2"/>
    <property type="match status" value="1"/>
</dbReference>
<reference evidence="8 9" key="1">
    <citation type="submission" date="2024-09" db="EMBL/GenBank/DDBJ databases">
        <authorList>
            <person name="Sun Q."/>
            <person name="Mori K."/>
        </authorList>
    </citation>
    <scope>NUCLEOTIDE SEQUENCE [LARGE SCALE GENOMIC DNA]</scope>
    <source>
        <strain evidence="8 9">TBRC 1432</strain>
    </source>
</reference>
<comment type="similarity">
    <text evidence="2 6">Belongs to the class-I pyridoxal-phosphate-dependent aminotransferase family.</text>
</comment>
<dbReference type="PANTHER" id="PTHR46383">
    <property type="entry name" value="ASPARTATE AMINOTRANSFERASE"/>
    <property type="match status" value="1"/>
</dbReference>
<dbReference type="InterPro" id="IPR015424">
    <property type="entry name" value="PyrdxlP-dep_Trfase"/>
</dbReference>
<evidence type="ECO:0000256" key="2">
    <source>
        <dbReference type="ARBA" id="ARBA00007441"/>
    </source>
</evidence>
<dbReference type="InterPro" id="IPR050596">
    <property type="entry name" value="AspAT/PAT-like"/>
</dbReference>
<dbReference type="RefSeq" id="WP_273940362.1">
    <property type="nucleotide sequence ID" value="NZ_CP097263.1"/>
</dbReference>
<evidence type="ECO:0000256" key="4">
    <source>
        <dbReference type="ARBA" id="ARBA00022679"/>
    </source>
</evidence>
<name>A0ABV6N8V9_9PSEU</name>
<dbReference type="PANTHER" id="PTHR46383:SF1">
    <property type="entry name" value="ASPARTATE AMINOTRANSFERASE"/>
    <property type="match status" value="1"/>
</dbReference>
<feature type="domain" description="Aminotransferase class I/classII large" evidence="7">
    <location>
        <begin position="44"/>
        <end position="344"/>
    </location>
</feature>
<evidence type="ECO:0000256" key="5">
    <source>
        <dbReference type="ARBA" id="ARBA00022898"/>
    </source>
</evidence>
<dbReference type="EC" id="2.6.1.-" evidence="6"/>
<organism evidence="8 9">
    <name type="scientific">Kutzneria chonburiensis</name>
    <dbReference type="NCBI Taxonomy" id="1483604"/>
    <lineage>
        <taxon>Bacteria</taxon>
        <taxon>Bacillati</taxon>
        <taxon>Actinomycetota</taxon>
        <taxon>Actinomycetes</taxon>
        <taxon>Pseudonocardiales</taxon>
        <taxon>Pseudonocardiaceae</taxon>
        <taxon>Kutzneria</taxon>
    </lineage>
</organism>
<gene>
    <name evidence="8" type="ORF">ACFFH7_46600</name>
</gene>
<dbReference type="CDD" id="cd00609">
    <property type="entry name" value="AAT_like"/>
    <property type="match status" value="1"/>
</dbReference>
<dbReference type="InterPro" id="IPR004839">
    <property type="entry name" value="Aminotransferase_I/II_large"/>
</dbReference>